<dbReference type="InterPro" id="IPR023393">
    <property type="entry name" value="START-like_dom_sf"/>
</dbReference>
<reference evidence="1 2" key="1">
    <citation type="submission" date="2018-06" db="EMBL/GenBank/DDBJ databases">
        <authorList>
            <consortium name="Pathogen Informatics"/>
            <person name="Doyle S."/>
        </authorList>
    </citation>
    <scope>NUCLEOTIDE SEQUENCE [LARGE SCALE GENOMIC DNA]</scope>
    <source>
        <strain evidence="1 2">NCTC4524</strain>
    </source>
</reference>
<dbReference type="STRING" id="1796.ABW05_06395"/>
<evidence type="ECO:0000313" key="2">
    <source>
        <dbReference type="Proteomes" id="UP000254945"/>
    </source>
</evidence>
<dbReference type="CDD" id="cd07821">
    <property type="entry name" value="PYR_PYL_RCAR_like"/>
    <property type="match status" value="1"/>
</dbReference>
<sequence>MVQLHVERTIAAPASRVFDWLAEPANFTTSVASWIGFTAGYVGGPGPEIGAVREVNWLGNTWFREEITAYDRPRSYSYLVTRAFPSVDHLGATMTFTDLADGTHVDWVSTFTYPLRTGGKAMNAVGSRLVRRSFLSILARCADALER</sequence>
<dbReference type="Gene3D" id="3.30.530.20">
    <property type="match status" value="1"/>
</dbReference>
<proteinExistence type="predicted"/>
<organism evidence="1 2">
    <name type="scientific">Mycolicibacterium senegalense</name>
    <dbReference type="NCBI Taxonomy" id="1796"/>
    <lineage>
        <taxon>Bacteria</taxon>
        <taxon>Bacillati</taxon>
        <taxon>Actinomycetota</taxon>
        <taxon>Actinomycetes</taxon>
        <taxon>Mycobacteriales</taxon>
        <taxon>Mycobacteriaceae</taxon>
        <taxon>Mycolicibacterium</taxon>
    </lineage>
</organism>
<gene>
    <name evidence="1" type="ORF">NCTC4524_05656</name>
</gene>
<dbReference type="EMBL" id="UGQQ01000003">
    <property type="protein sequence ID" value="SUA32249.1"/>
    <property type="molecule type" value="Genomic_DNA"/>
</dbReference>
<dbReference type="SUPFAM" id="SSF55961">
    <property type="entry name" value="Bet v1-like"/>
    <property type="match status" value="1"/>
</dbReference>
<dbReference type="InterPro" id="IPR019587">
    <property type="entry name" value="Polyketide_cyclase/dehydratase"/>
</dbReference>
<dbReference type="RefSeq" id="WP_036388424.1">
    <property type="nucleotide sequence ID" value="NZ_CP081000.1"/>
</dbReference>
<name>A0A378WFQ4_9MYCO</name>
<protein>
    <submittedName>
        <fullName evidence="1">Polyketide cyclase / dehydrase and lipid transport</fullName>
    </submittedName>
</protein>
<accession>A0A378WFQ4</accession>
<dbReference type="Pfam" id="PF10604">
    <property type="entry name" value="Polyketide_cyc2"/>
    <property type="match status" value="1"/>
</dbReference>
<evidence type="ECO:0000313" key="1">
    <source>
        <dbReference type="EMBL" id="SUA32249.1"/>
    </source>
</evidence>
<dbReference type="Proteomes" id="UP000254945">
    <property type="component" value="Unassembled WGS sequence"/>
</dbReference>
<dbReference type="AlphaFoldDB" id="A0A378WFQ4"/>